<sequence length="323" mass="36300">MNEFISSNSARLDQILASYLSISRNQISELIKSGNVYVNDNLMLKPSFKVLLNDKIGFNLPKAKFENCEFKADFDVKILYEDDDILVLNKPSNLTVHPAPSVKEATLVEWLKQNGYMLSTLNGDIRAGIVHRLDKGTSGVIVVAKNNASHSALAAQLSDKSMGRVYLALIDFNLKDKLIIDRPIGRNPQNRLKNSVAANGRAAKSAFTNIICEDDLNLIAAKLFTGRTHQIRVHLASINRHILGDNLYGFKSKNCKIKRVMLHAYILNLTHPKSGEKMQFIAPLPTDFYDILSKKIDKEILNEKIDPEFVSSAFYGFNEWMCL</sequence>
<dbReference type="Pfam" id="PF01479">
    <property type="entry name" value="S4"/>
    <property type="match status" value="1"/>
</dbReference>
<dbReference type="EMBL" id="AACCXK010000002">
    <property type="protein sequence ID" value="EAK0452397.1"/>
    <property type="molecule type" value="Genomic_DNA"/>
</dbReference>
<accession>A0A5L8U7H3</accession>
<dbReference type="Pfam" id="PF00849">
    <property type="entry name" value="PseudoU_synth_2"/>
    <property type="match status" value="1"/>
</dbReference>
<evidence type="ECO:0000313" key="10">
    <source>
        <dbReference type="EMBL" id="EAK0467825.1"/>
    </source>
</evidence>
<dbReference type="CDD" id="cd02869">
    <property type="entry name" value="PseudoU_synth_RluA_like"/>
    <property type="match status" value="1"/>
</dbReference>
<dbReference type="GO" id="GO:0120159">
    <property type="term" value="F:rRNA pseudouridine synthase activity"/>
    <property type="evidence" value="ECO:0007669"/>
    <property type="project" value="UniProtKB-ARBA"/>
</dbReference>
<feature type="domain" description="RNA-binding S4" evidence="7">
    <location>
        <begin position="10"/>
        <end position="67"/>
    </location>
</feature>
<dbReference type="PANTHER" id="PTHR21600">
    <property type="entry name" value="MITOCHONDRIAL RNA PSEUDOURIDINE SYNTHASE"/>
    <property type="match status" value="1"/>
</dbReference>
<protein>
    <recommendedName>
        <fullName evidence="6">Pseudouridine synthase</fullName>
        <ecNumber evidence="6">5.4.99.-</ecNumber>
    </recommendedName>
</protein>
<evidence type="ECO:0000256" key="3">
    <source>
        <dbReference type="ARBA" id="ARBA00023235"/>
    </source>
</evidence>
<dbReference type="Proteomes" id="UP000557842">
    <property type="component" value="Unassembled WGS sequence"/>
</dbReference>
<dbReference type="NCBIfam" id="TIGR00005">
    <property type="entry name" value="rluA_subfam"/>
    <property type="match status" value="1"/>
</dbReference>
<comment type="catalytic activity">
    <reaction evidence="1 6">
        <text>a uridine in RNA = a pseudouridine in RNA</text>
        <dbReference type="Rhea" id="RHEA:48348"/>
        <dbReference type="Rhea" id="RHEA-COMP:12068"/>
        <dbReference type="Rhea" id="RHEA-COMP:12069"/>
        <dbReference type="ChEBI" id="CHEBI:65314"/>
        <dbReference type="ChEBI" id="CHEBI:65315"/>
    </reaction>
</comment>
<dbReference type="AlphaFoldDB" id="A0A5L8U7H3"/>
<keyword evidence="3 6" id="KW-0413">Isomerase</keyword>
<dbReference type="PROSITE" id="PS50889">
    <property type="entry name" value="S4"/>
    <property type="match status" value="1"/>
</dbReference>
<evidence type="ECO:0000256" key="4">
    <source>
        <dbReference type="PIRSR" id="PIRSR606225-1"/>
    </source>
</evidence>
<dbReference type="RefSeq" id="WP_038453823.1">
    <property type="nucleotide sequence ID" value="NZ_AABUZP020000005.1"/>
</dbReference>
<evidence type="ECO:0000259" key="7">
    <source>
        <dbReference type="SMART" id="SM00363"/>
    </source>
</evidence>
<gene>
    <name evidence="9" type="ORF">AAH17_01800</name>
    <name evidence="10" type="ORF">AAH24_00355</name>
    <name evidence="8" type="ORF">BVH53_03970</name>
</gene>
<keyword evidence="5" id="KW-0694">RNA-binding</keyword>
<evidence type="ECO:0000256" key="5">
    <source>
        <dbReference type="PROSITE-ProRule" id="PRU00182"/>
    </source>
</evidence>
<proteinExistence type="inferred from homology"/>
<dbReference type="EMBL" id="AACCXM010000001">
    <property type="protein sequence ID" value="EAK0467825.1"/>
    <property type="molecule type" value="Genomic_DNA"/>
</dbReference>
<name>A0A5L8U7H3_CAMFE</name>
<evidence type="ECO:0000313" key="11">
    <source>
        <dbReference type="Proteomes" id="UP000557842"/>
    </source>
</evidence>
<dbReference type="InterPro" id="IPR020103">
    <property type="entry name" value="PsdUridine_synth_cat_dom_sf"/>
</dbReference>
<dbReference type="EMBL" id="AABQDW010000005">
    <property type="protein sequence ID" value="EAI5407852.1"/>
    <property type="molecule type" value="Genomic_DNA"/>
</dbReference>
<organism evidence="10">
    <name type="scientific">Campylobacter fetus</name>
    <dbReference type="NCBI Taxonomy" id="196"/>
    <lineage>
        <taxon>Bacteria</taxon>
        <taxon>Pseudomonadati</taxon>
        <taxon>Campylobacterota</taxon>
        <taxon>Epsilonproteobacteria</taxon>
        <taxon>Campylobacterales</taxon>
        <taxon>Campylobacteraceae</taxon>
        <taxon>Campylobacter</taxon>
    </lineage>
</organism>
<dbReference type="InterPro" id="IPR006225">
    <property type="entry name" value="PsdUridine_synth_RluC/D"/>
</dbReference>
<reference evidence="10 11" key="1">
    <citation type="submission" date="2018-05" db="EMBL/GenBank/DDBJ databases">
        <authorList>
            <consortium name="PulseNet: The National Subtyping Network for Foodborne Disease Surveillance"/>
            <person name="Tarr C.L."/>
            <person name="Trees E."/>
            <person name="Katz L.S."/>
            <person name="Carleton-Romer H.A."/>
            <person name="Stroika S."/>
            <person name="Kucerova Z."/>
            <person name="Roache K.F."/>
            <person name="Sabol A.L."/>
            <person name="Besser J."/>
            <person name="Gerner-Smidt P."/>
        </authorList>
    </citation>
    <scope>NUCLEOTIDE SEQUENCE</scope>
    <source>
        <strain evidence="9">2014D-0197</strain>
        <strain evidence="8 11">2016D-0221</strain>
        <strain evidence="10">D4313</strain>
    </source>
</reference>
<comment type="function">
    <text evidence="6">Responsible for synthesis of pseudouridine from uracil.</text>
</comment>
<evidence type="ECO:0000313" key="8">
    <source>
        <dbReference type="EMBL" id="EAI5407852.1"/>
    </source>
</evidence>
<dbReference type="Gene3D" id="3.10.290.10">
    <property type="entry name" value="RNA-binding S4 domain"/>
    <property type="match status" value="1"/>
</dbReference>
<evidence type="ECO:0000256" key="2">
    <source>
        <dbReference type="ARBA" id="ARBA00010876"/>
    </source>
</evidence>
<dbReference type="SMART" id="SM00363">
    <property type="entry name" value="S4"/>
    <property type="match status" value="1"/>
</dbReference>
<dbReference type="PANTHER" id="PTHR21600:SF44">
    <property type="entry name" value="RIBOSOMAL LARGE SUBUNIT PSEUDOURIDINE SYNTHASE D"/>
    <property type="match status" value="1"/>
</dbReference>
<comment type="caution">
    <text evidence="10">The sequence shown here is derived from an EMBL/GenBank/DDBJ whole genome shotgun (WGS) entry which is preliminary data.</text>
</comment>
<evidence type="ECO:0000256" key="1">
    <source>
        <dbReference type="ARBA" id="ARBA00000073"/>
    </source>
</evidence>
<dbReference type="InterPro" id="IPR002942">
    <property type="entry name" value="S4_RNA-bd"/>
</dbReference>
<evidence type="ECO:0000256" key="6">
    <source>
        <dbReference type="RuleBase" id="RU362028"/>
    </source>
</evidence>
<dbReference type="GO" id="GO:0000455">
    <property type="term" value="P:enzyme-directed rRNA pseudouridine synthesis"/>
    <property type="evidence" value="ECO:0007669"/>
    <property type="project" value="UniProtKB-ARBA"/>
</dbReference>
<dbReference type="CDD" id="cd00165">
    <property type="entry name" value="S4"/>
    <property type="match status" value="1"/>
</dbReference>
<dbReference type="SUPFAM" id="SSF55120">
    <property type="entry name" value="Pseudouridine synthase"/>
    <property type="match status" value="1"/>
</dbReference>
<dbReference type="InterPro" id="IPR006145">
    <property type="entry name" value="PsdUridine_synth_RsuA/RluA"/>
</dbReference>
<dbReference type="PROSITE" id="PS01129">
    <property type="entry name" value="PSI_RLU"/>
    <property type="match status" value="1"/>
</dbReference>
<dbReference type="InterPro" id="IPR006224">
    <property type="entry name" value="PsdUridine_synth_RluA-like_CS"/>
</dbReference>
<dbReference type="InterPro" id="IPR050188">
    <property type="entry name" value="RluA_PseudoU_synthase"/>
</dbReference>
<evidence type="ECO:0000313" key="9">
    <source>
        <dbReference type="EMBL" id="EAK0452397.1"/>
    </source>
</evidence>
<dbReference type="EC" id="5.4.99.-" evidence="6"/>
<dbReference type="GO" id="GO:0003723">
    <property type="term" value="F:RNA binding"/>
    <property type="evidence" value="ECO:0007669"/>
    <property type="project" value="UniProtKB-KW"/>
</dbReference>
<dbReference type="InterPro" id="IPR036986">
    <property type="entry name" value="S4_RNA-bd_sf"/>
</dbReference>
<dbReference type="SUPFAM" id="SSF55174">
    <property type="entry name" value="Alpha-L RNA-binding motif"/>
    <property type="match status" value="1"/>
</dbReference>
<comment type="similarity">
    <text evidence="2 6">Belongs to the pseudouridine synthase RluA family.</text>
</comment>
<dbReference type="Gene3D" id="3.30.2350.10">
    <property type="entry name" value="Pseudouridine synthase"/>
    <property type="match status" value="1"/>
</dbReference>
<feature type="active site" evidence="4">
    <location>
        <position position="134"/>
    </location>
</feature>